<feature type="transmembrane region" description="Helical" evidence="7">
    <location>
        <begin position="319"/>
        <end position="338"/>
    </location>
</feature>
<feature type="transmembrane region" description="Helical" evidence="7">
    <location>
        <begin position="836"/>
        <end position="859"/>
    </location>
</feature>
<feature type="transmembrane region" description="Helical" evidence="7">
    <location>
        <begin position="761"/>
        <end position="784"/>
    </location>
</feature>
<feature type="transmembrane region" description="Helical" evidence="7">
    <location>
        <begin position="358"/>
        <end position="376"/>
    </location>
</feature>
<feature type="domain" description="Membrane transport protein MMPL" evidence="8">
    <location>
        <begin position="529"/>
        <end position="861"/>
    </location>
</feature>
<dbReference type="InterPro" id="IPR050545">
    <property type="entry name" value="Mycobact_MmpL"/>
</dbReference>
<evidence type="ECO:0000256" key="7">
    <source>
        <dbReference type="SAM" id="Phobius"/>
    </source>
</evidence>
<evidence type="ECO:0000256" key="2">
    <source>
        <dbReference type="ARBA" id="ARBA00010157"/>
    </source>
</evidence>
<comment type="subcellular location">
    <subcellularLocation>
        <location evidence="1">Cell membrane</location>
        <topology evidence="1">Multi-pass membrane protein</topology>
    </subcellularLocation>
</comment>
<dbReference type="InterPro" id="IPR004869">
    <property type="entry name" value="MMPL_dom"/>
</dbReference>
<feature type="transmembrane region" description="Helical" evidence="7">
    <location>
        <begin position="432"/>
        <end position="452"/>
    </location>
</feature>
<name>A0A2S8GI11_9BACT</name>
<dbReference type="Pfam" id="PF03176">
    <property type="entry name" value="MMPL"/>
    <property type="match status" value="2"/>
</dbReference>
<sequence length="868" mass="95539">MRTVFLFAPSFVLIFERLGQLIARRWILIIVIWITVAVCAVLAPPHWDDVTLDGDLAYLPSSSPELVAERQMAAAFPDHKAKSQIVIVASRCDEQPLTDAQWKTIDRLASPFQNAQGIEWLHQAEAATGDEQEKYYERAEAALTEAELLNYDSAAPVWNLATLYKVQGSETEAEQQTAQAIALDPQLEKETAATLPVDAPDWKLFDVWTRHTPVVGKMLVDPEQNAGLIILHLTNEFAATDNIRIVSQIEALVDKMREEVHASGDDQLKIGVTGSAAIGGDMLLAAKESIASTEFYTIALVILILLIVYRAPLLAMAPLLSIAVSFCVATWLVAALTLVDQIPGFSWWNFEVFKTSKIFIVVILFGAGTDFCLFLISRYKEELVACGDPREAIVKALSGTADAICGSALTTVVGLGMMFFAEFGKFRNSGPAIALCLLVTLAVCLTFAPALLKALGRKTFWPKSIDSLQERGDKQASFWEFIAAAVSQRPALLLCVTVSFLLIPAWHPIWLRITTGHAVEVSYDLLNDLPDDRPAKQGANQLARFFPLGQANPIMVMAKTEEGDFESKEGNAAIAQLTKVLFNADPKVSKVYSSENPLGNRPGRISVFSSEMLLKNHIRTREQFLPQTPEMKGKAALFRVVVDENPFSLEAIAAIKHVEEALAEYHANASGNWGDVQFYISGTTAGVRDLRSVTKSDSQRIEVLVVLGVGAVLLLILRRPVVCAYMIGSVLLSYYATLGATDWFFSFMFPDTYQGLDWKAPLFLFVILIAVGQDYNIYLATRVFEEQKRLGPTAGLRHAIRHTGGIISSCGVIMAGTFVAMCFGELLAIVEIGFSLTVGILVDTFIVRTIMMPCFLTLWTRPRRGQEI</sequence>
<accession>A0A2S8GI11</accession>
<dbReference type="GO" id="GO:0005886">
    <property type="term" value="C:plasma membrane"/>
    <property type="evidence" value="ECO:0007669"/>
    <property type="project" value="UniProtKB-SubCell"/>
</dbReference>
<evidence type="ECO:0000256" key="4">
    <source>
        <dbReference type="ARBA" id="ARBA00022692"/>
    </source>
</evidence>
<organism evidence="9 10">
    <name type="scientific">Blastopirellula marina</name>
    <dbReference type="NCBI Taxonomy" id="124"/>
    <lineage>
        <taxon>Bacteria</taxon>
        <taxon>Pseudomonadati</taxon>
        <taxon>Planctomycetota</taxon>
        <taxon>Planctomycetia</taxon>
        <taxon>Pirellulales</taxon>
        <taxon>Pirellulaceae</taxon>
        <taxon>Blastopirellula</taxon>
    </lineage>
</organism>
<dbReference type="PANTHER" id="PTHR33406:SF6">
    <property type="entry name" value="MEMBRANE PROTEIN YDGH-RELATED"/>
    <property type="match status" value="1"/>
</dbReference>
<evidence type="ECO:0000313" key="9">
    <source>
        <dbReference type="EMBL" id="PQO44085.1"/>
    </source>
</evidence>
<keyword evidence="3" id="KW-1003">Cell membrane</keyword>
<keyword evidence="6 7" id="KW-0472">Membrane</keyword>
<comment type="similarity">
    <text evidence="2">Belongs to the resistance-nodulation-cell division (RND) (TC 2.A.6) family. MmpL subfamily.</text>
</comment>
<dbReference type="PANTHER" id="PTHR33406">
    <property type="entry name" value="MEMBRANE PROTEIN MJ1562-RELATED"/>
    <property type="match status" value="1"/>
</dbReference>
<reference evidence="9 10" key="1">
    <citation type="submission" date="2018-02" db="EMBL/GenBank/DDBJ databases">
        <title>Comparative genomes isolates from brazilian mangrove.</title>
        <authorList>
            <person name="Araujo J.E."/>
            <person name="Taketani R.G."/>
            <person name="Silva M.C.P."/>
            <person name="Loureco M.V."/>
            <person name="Andreote F.D."/>
        </authorList>
    </citation>
    <scope>NUCLEOTIDE SEQUENCE [LARGE SCALE GENOMIC DNA]</scope>
    <source>
        <strain evidence="9 10">Nap-Phe MGV</strain>
    </source>
</reference>
<dbReference type="Proteomes" id="UP000237819">
    <property type="component" value="Unassembled WGS sequence"/>
</dbReference>
<feature type="transmembrane region" description="Helical" evidence="7">
    <location>
        <begin position="397"/>
        <end position="420"/>
    </location>
</feature>
<dbReference type="Gene3D" id="1.20.1640.10">
    <property type="entry name" value="Multidrug efflux transporter AcrB transmembrane domain"/>
    <property type="match status" value="2"/>
</dbReference>
<gene>
    <name evidence="9" type="ORF">C5Y93_21350</name>
</gene>
<feature type="transmembrane region" description="Helical" evidence="7">
    <location>
        <begin position="26"/>
        <end position="47"/>
    </location>
</feature>
<comment type="caution">
    <text evidence="9">The sequence shown here is derived from an EMBL/GenBank/DDBJ whole genome shotgun (WGS) entry which is preliminary data.</text>
</comment>
<dbReference type="OrthoDB" id="9782006at2"/>
<evidence type="ECO:0000256" key="3">
    <source>
        <dbReference type="ARBA" id="ARBA00022475"/>
    </source>
</evidence>
<evidence type="ECO:0000256" key="6">
    <source>
        <dbReference type="ARBA" id="ARBA00023136"/>
    </source>
</evidence>
<feature type="transmembrane region" description="Helical" evidence="7">
    <location>
        <begin position="724"/>
        <end position="749"/>
    </location>
</feature>
<evidence type="ECO:0000313" key="10">
    <source>
        <dbReference type="Proteomes" id="UP000237819"/>
    </source>
</evidence>
<dbReference type="InterPro" id="IPR011990">
    <property type="entry name" value="TPR-like_helical_dom_sf"/>
</dbReference>
<evidence type="ECO:0000259" key="8">
    <source>
        <dbReference type="Pfam" id="PF03176"/>
    </source>
</evidence>
<evidence type="ECO:0000256" key="1">
    <source>
        <dbReference type="ARBA" id="ARBA00004651"/>
    </source>
</evidence>
<protein>
    <recommendedName>
        <fullName evidence="8">Membrane transport protein MMPL domain-containing protein</fullName>
    </recommendedName>
</protein>
<feature type="transmembrane region" description="Helical" evidence="7">
    <location>
        <begin position="491"/>
        <end position="511"/>
    </location>
</feature>
<evidence type="ECO:0000256" key="5">
    <source>
        <dbReference type="ARBA" id="ARBA00022989"/>
    </source>
</evidence>
<feature type="transmembrane region" description="Helical" evidence="7">
    <location>
        <begin position="701"/>
        <end position="717"/>
    </location>
</feature>
<feature type="domain" description="Membrane transport protein MMPL" evidence="8">
    <location>
        <begin position="59"/>
        <end position="492"/>
    </location>
</feature>
<dbReference type="SUPFAM" id="SSF82866">
    <property type="entry name" value="Multidrug efflux transporter AcrB transmembrane domain"/>
    <property type="match status" value="2"/>
</dbReference>
<feature type="transmembrane region" description="Helical" evidence="7">
    <location>
        <begin position="805"/>
        <end position="830"/>
    </location>
</feature>
<dbReference type="AlphaFoldDB" id="A0A2S8GI11"/>
<dbReference type="RefSeq" id="WP_105337484.1">
    <property type="nucleotide sequence ID" value="NZ_PUHZ01000021.1"/>
</dbReference>
<dbReference type="SUPFAM" id="SSF48452">
    <property type="entry name" value="TPR-like"/>
    <property type="match status" value="1"/>
</dbReference>
<feature type="transmembrane region" description="Helical" evidence="7">
    <location>
        <begin position="295"/>
        <end position="312"/>
    </location>
</feature>
<proteinExistence type="inferred from homology"/>
<keyword evidence="4 7" id="KW-0812">Transmembrane</keyword>
<keyword evidence="5 7" id="KW-1133">Transmembrane helix</keyword>
<dbReference type="EMBL" id="PUHZ01000021">
    <property type="protein sequence ID" value="PQO44085.1"/>
    <property type="molecule type" value="Genomic_DNA"/>
</dbReference>